<dbReference type="GO" id="GO:0004601">
    <property type="term" value="F:peroxidase activity"/>
    <property type="evidence" value="ECO:0007669"/>
    <property type="project" value="UniProtKB-KW"/>
</dbReference>
<evidence type="ECO:0000313" key="2">
    <source>
        <dbReference type="EMBL" id="RWR86727.1"/>
    </source>
</evidence>
<evidence type="ECO:0000256" key="1">
    <source>
        <dbReference type="SAM" id="MobiDB-lite"/>
    </source>
</evidence>
<feature type="region of interest" description="Disordered" evidence="1">
    <location>
        <begin position="14"/>
        <end position="52"/>
    </location>
</feature>
<evidence type="ECO:0000313" key="3">
    <source>
        <dbReference type="Proteomes" id="UP000283530"/>
    </source>
</evidence>
<accession>A0A3S3MV54</accession>
<name>A0A3S3MV54_9MAGN</name>
<keyword evidence="3" id="KW-1185">Reference proteome</keyword>
<dbReference type="AlphaFoldDB" id="A0A3S3MV54"/>
<comment type="caution">
    <text evidence="2">The sequence shown here is derived from an EMBL/GenBank/DDBJ whole genome shotgun (WGS) entry which is preliminary data.</text>
</comment>
<feature type="compositionally biased region" description="Basic and acidic residues" evidence="1">
    <location>
        <begin position="14"/>
        <end position="41"/>
    </location>
</feature>
<keyword evidence="2" id="KW-0575">Peroxidase</keyword>
<dbReference type="OrthoDB" id="550279at2759"/>
<reference evidence="2 3" key="1">
    <citation type="journal article" date="2019" name="Nat. Plants">
        <title>Stout camphor tree genome fills gaps in understanding of flowering plant genome evolution.</title>
        <authorList>
            <person name="Chaw S.M."/>
            <person name="Liu Y.C."/>
            <person name="Wu Y.W."/>
            <person name="Wang H.Y."/>
            <person name="Lin C.I."/>
            <person name="Wu C.S."/>
            <person name="Ke H.M."/>
            <person name="Chang L.Y."/>
            <person name="Hsu C.Y."/>
            <person name="Yang H.T."/>
            <person name="Sudianto E."/>
            <person name="Hsu M.H."/>
            <person name="Wu K.P."/>
            <person name="Wang L.N."/>
            <person name="Leebens-Mack J.H."/>
            <person name="Tsai I.J."/>
        </authorList>
    </citation>
    <scope>NUCLEOTIDE SEQUENCE [LARGE SCALE GENOMIC DNA]</scope>
    <source>
        <strain evidence="3">cv. Chaw 1501</strain>
        <tissue evidence="2">Young leaves</tissue>
    </source>
</reference>
<organism evidence="2 3">
    <name type="scientific">Cinnamomum micranthum f. kanehirae</name>
    <dbReference type="NCBI Taxonomy" id="337451"/>
    <lineage>
        <taxon>Eukaryota</taxon>
        <taxon>Viridiplantae</taxon>
        <taxon>Streptophyta</taxon>
        <taxon>Embryophyta</taxon>
        <taxon>Tracheophyta</taxon>
        <taxon>Spermatophyta</taxon>
        <taxon>Magnoliopsida</taxon>
        <taxon>Magnoliidae</taxon>
        <taxon>Laurales</taxon>
        <taxon>Lauraceae</taxon>
        <taxon>Cinnamomum</taxon>
    </lineage>
</organism>
<gene>
    <name evidence="2" type="ORF">CKAN_01564000</name>
</gene>
<keyword evidence="2" id="KW-0560">Oxidoreductase</keyword>
<dbReference type="EMBL" id="QPKB01000006">
    <property type="protein sequence ID" value="RWR86727.1"/>
    <property type="molecule type" value="Genomic_DNA"/>
</dbReference>
<sequence>MGFFKRIAGLLGFARDENHETTNEDRDEAGNDRAEQEEPRHRGPTKGFSVQVPVTVDRTAPNLGPVLLPCNPGGVQGLKWYAKRVRVDEDGDVADEFLDEIFPETSGQDDHRPMRKFQVKYSTRPVKVRDQMVTPGNIHQHVEYKGRLQWV</sequence>
<dbReference type="PANTHER" id="PTHR35750">
    <property type="entry name" value="PHOSPHOLIPID HYDROPEROXIDE GLUTATHIONE PEROXIDASE"/>
    <property type="match status" value="1"/>
</dbReference>
<proteinExistence type="predicted"/>
<dbReference type="PANTHER" id="PTHR35750:SF1">
    <property type="entry name" value="PHOSPHOLIPID HYDROPEROXIDE GLUTATHIONE PEROXIDASE"/>
    <property type="match status" value="1"/>
</dbReference>
<dbReference type="Proteomes" id="UP000283530">
    <property type="component" value="Unassembled WGS sequence"/>
</dbReference>
<protein>
    <submittedName>
        <fullName evidence="2">Putative phospholipid hydroperoxide glutathione peroxidase</fullName>
    </submittedName>
</protein>